<dbReference type="AlphaFoldDB" id="A0A2P2IVV9"/>
<reference evidence="2" key="1">
    <citation type="submission" date="2018-02" db="EMBL/GenBank/DDBJ databases">
        <title>Rhizophora mucronata_Transcriptome.</title>
        <authorList>
            <person name="Meera S.P."/>
            <person name="Sreeshan A."/>
            <person name="Augustine A."/>
        </authorList>
    </citation>
    <scope>NUCLEOTIDE SEQUENCE</scope>
    <source>
        <tissue evidence="2">Leaf</tissue>
    </source>
</reference>
<accession>A0A2P2IVV9</accession>
<protein>
    <submittedName>
        <fullName evidence="2">Uncharacterized protein</fullName>
    </submittedName>
</protein>
<dbReference type="EMBL" id="GGEC01004844">
    <property type="protein sequence ID" value="MBW85327.1"/>
    <property type="molecule type" value="Transcribed_RNA"/>
</dbReference>
<keyword evidence="1" id="KW-0472">Membrane</keyword>
<organism evidence="2">
    <name type="scientific">Rhizophora mucronata</name>
    <name type="common">Asiatic mangrove</name>
    <dbReference type="NCBI Taxonomy" id="61149"/>
    <lineage>
        <taxon>Eukaryota</taxon>
        <taxon>Viridiplantae</taxon>
        <taxon>Streptophyta</taxon>
        <taxon>Embryophyta</taxon>
        <taxon>Tracheophyta</taxon>
        <taxon>Spermatophyta</taxon>
        <taxon>Magnoliopsida</taxon>
        <taxon>eudicotyledons</taxon>
        <taxon>Gunneridae</taxon>
        <taxon>Pentapetalae</taxon>
        <taxon>rosids</taxon>
        <taxon>fabids</taxon>
        <taxon>Malpighiales</taxon>
        <taxon>Rhizophoraceae</taxon>
        <taxon>Rhizophora</taxon>
    </lineage>
</organism>
<keyword evidence="1" id="KW-1133">Transmembrane helix</keyword>
<keyword evidence="1" id="KW-0812">Transmembrane</keyword>
<evidence type="ECO:0000313" key="2">
    <source>
        <dbReference type="EMBL" id="MBW85327.1"/>
    </source>
</evidence>
<proteinExistence type="predicted"/>
<feature type="transmembrane region" description="Helical" evidence="1">
    <location>
        <begin position="6"/>
        <end position="26"/>
    </location>
</feature>
<sequence length="27" mass="3203">MCLSNMLHIFECLGFVFCCLPFFFLVK</sequence>
<evidence type="ECO:0000256" key="1">
    <source>
        <dbReference type="SAM" id="Phobius"/>
    </source>
</evidence>
<name>A0A2P2IVV9_RHIMU</name>